<dbReference type="Pfam" id="PF00072">
    <property type="entry name" value="Response_reg"/>
    <property type="match status" value="2"/>
</dbReference>
<dbReference type="Pfam" id="PF17149">
    <property type="entry name" value="CHASE5"/>
    <property type="match status" value="1"/>
</dbReference>
<dbReference type="PANTHER" id="PTHR45339:SF1">
    <property type="entry name" value="HYBRID SIGNAL TRANSDUCTION HISTIDINE KINASE J"/>
    <property type="match status" value="1"/>
</dbReference>
<protein>
    <recommendedName>
        <fullName evidence="3">histidine kinase</fullName>
        <ecNumber evidence="3">2.7.13.3</ecNumber>
    </recommendedName>
</protein>
<dbReference type="InterPro" id="IPR005467">
    <property type="entry name" value="His_kinase_dom"/>
</dbReference>
<dbReference type="CDD" id="cd17546">
    <property type="entry name" value="REC_hyHK_CKI1_RcsC-like"/>
    <property type="match status" value="1"/>
</dbReference>
<dbReference type="InterPro" id="IPR033414">
    <property type="entry name" value="Sensor_dom"/>
</dbReference>
<evidence type="ECO:0000256" key="9">
    <source>
        <dbReference type="SAM" id="Coils"/>
    </source>
</evidence>
<evidence type="ECO:0000256" key="4">
    <source>
        <dbReference type="ARBA" id="ARBA00022553"/>
    </source>
</evidence>
<feature type="domain" description="Response regulatory" evidence="12">
    <location>
        <begin position="524"/>
        <end position="641"/>
    </location>
</feature>
<evidence type="ECO:0000313" key="15">
    <source>
        <dbReference type="Proteomes" id="UP001168380"/>
    </source>
</evidence>
<dbReference type="Gene3D" id="6.10.340.10">
    <property type="match status" value="1"/>
</dbReference>
<dbReference type="InterPro" id="IPR011006">
    <property type="entry name" value="CheY-like_superfamily"/>
</dbReference>
<keyword evidence="10" id="KW-0812">Transmembrane</keyword>
<dbReference type="InterPro" id="IPR003661">
    <property type="entry name" value="HisK_dim/P_dom"/>
</dbReference>
<evidence type="ECO:0000259" key="11">
    <source>
        <dbReference type="PROSITE" id="PS50109"/>
    </source>
</evidence>
<name>A0ABT8TJA2_9GAMM</name>
<dbReference type="SMART" id="SM00448">
    <property type="entry name" value="REC"/>
    <property type="match status" value="2"/>
</dbReference>
<feature type="transmembrane region" description="Helical" evidence="10">
    <location>
        <begin position="20"/>
        <end position="41"/>
    </location>
</feature>
<dbReference type="SMART" id="SM00388">
    <property type="entry name" value="HisKA"/>
    <property type="match status" value="1"/>
</dbReference>
<accession>A0ABT8TJA2</accession>
<dbReference type="InterPro" id="IPR001789">
    <property type="entry name" value="Sig_transdc_resp-reg_receiver"/>
</dbReference>
<feature type="transmembrane region" description="Helical" evidence="10">
    <location>
        <begin position="163"/>
        <end position="185"/>
    </location>
</feature>
<gene>
    <name evidence="14" type="ORF">QWI16_13340</name>
</gene>
<dbReference type="EMBL" id="JAULRT010000060">
    <property type="protein sequence ID" value="MDO3383158.1"/>
    <property type="molecule type" value="Genomic_DNA"/>
</dbReference>
<evidence type="ECO:0000256" key="10">
    <source>
        <dbReference type="SAM" id="Phobius"/>
    </source>
</evidence>
<evidence type="ECO:0000256" key="6">
    <source>
        <dbReference type="ARBA" id="ARBA00022777"/>
    </source>
</evidence>
<dbReference type="Pfam" id="PF00512">
    <property type="entry name" value="HisKA"/>
    <property type="match status" value="1"/>
</dbReference>
<comment type="caution">
    <text evidence="14">The sequence shown here is derived from an EMBL/GenBank/DDBJ whole genome shotgun (WGS) entry which is preliminary data.</text>
</comment>
<dbReference type="InterPro" id="IPR004358">
    <property type="entry name" value="Sig_transdc_His_kin-like_C"/>
</dbReference>
<dbReference type="PANTHER" id="PTHR45339">
    <property type="entry name" value="HYBRID SIGNAL TRANSDUCTION HISTIDINE KINASE J"/>
    <property type="match status" value="1"/>
</dbReference>
<feature type="domain" description="Response regulatory" evidence="12">
    <location>
        <begin position="667"/>
        <end position="788"/>
    </location>
</feature>
<dbReference type="Gene3D" id="1.10.287.130">
    <property type="match status" value="1"/>
</dbReference>
<feature type="domain" description="HAMP" evidence="13">
    <location>
        <begin position="187"/>
        <end position="245"/>
    </location>
</feature>
<keyword evidence="6" id="KW-0418">Kinase</keyword>
<dbReference type="CDD" id="cd00082">
    <property type="entry name" value="HisKA"/>
    <property type="match status" value="1"/>
</dbReference>
<dbReference type="InterPro" id="IPR003660">
    <property type="entry name" value="HAMP_dom"/>
</dbReference>
<dbReference type="CDD" id="cd00156">
    <property type="entry name" value="REC"/>
    <property type="match status" value="1"/>
</dbReference>
<dbReference type="Gene3D" id="3.40.50.2300">
    <property type="match status" value="2"/>
</dbReference>
<evidence type="ECO:0000256" key="7">
    <source>
        <dbReference type="ARBA" id="ARBA00023012"/>
    </source>
</evidence>
<comment type="subcellular location">
    <subcellularLocation>
        <location evidence="2">Membrane</location>
    </subcellularLocation>
</comment>
<evidence type="ECO:0000256" key="8">
    <source>
        <dbReference type="PROSITE-ProRule" id="PRU00169"/>
    </source>
</evidence>
<keyword evidence="10" id="KW-0472">Membrane</keyword>
<dbReference type="Proteomes" id="UP001168380">
    <property type="component" value="Unassembled WGS sequence"/>
</dbReference>
<evidence type="ECO:0000313" key="14">
    <source>
        <dbReference type="EMBL" id="MDO3383158.1"/>
    </source>
</evidence>
<comment type="caution">
    <text evidence="8">Lacks conserved residue(s) required for the propagation of feature annotation.</text>
</comment>
<reference evidence="14" key="1">
    <citation type="submission" date="2023-07" db="EMBL/GenBank/DDBJ databases">
        <title>Gilvimarinus algae sp. nov., isolated from the surface of Kelp.</title>
        <authorList>
            <person name="Sun Y.Y."/>
            <person name="Gong Y."/>
            <person name="Du Z.J."/>
        </authorList>
    </citation>
    <scope>NUCLEOTIDE SEQUENCE</scope>
    <source>
        <strain evidence="14">SDUM040014</strain>
    </source>
</reference>
<evidence type="ECO:0000256" key="2">
    <source>
        <dbReference type="ARBA" id="ARBA00004370"/>
    </source>
</evidence>
<dbReference type="InterPro" id="IPR036890">
    <property type="entry name" value="HATPase_C_sf"/>
</dbReference>
<keyword evidence="5" id="KW-0808">Transferase</keyword>
<dbReference type="SMART" id="SM00387">
    <property type="entry name" value="HATPase_c"/>
    <property type="match status" value="1"/>
</dbReference>
<evidence type="ECO:0000256" key="5">
    <source>
        <dbReference type="ARBA" id="ARBA00022679"/>
    </source>
</evidence>
<evidence type="ECO:0000256" key="3">
    <source>
        <dbReference type="ARBA" id="ARBA00012438"/>
    </source>
</evidence>
<dbReference type="RefSeq" id="WP_302713894.1">
    <property type="nucleotide sequence ID" value="NZ_JAULRT010000060.1"/>
</dbReference>
<evidence type="ECO:0000256" key="1">
    <source>
        <dbReference type="ARBA" id="ARBA00000085"/>
    </source>
</evidence>
<feature type="coiled-coil region" evidence="9">
    <location>
        <begin position="241"/>
        <end position="272"/>
    </location>
</feature>
<keyword evidence="9" id="KW-0175">Coiled coil</keyword>
<dbReference type="CDD" id="cd16922">
    <property type="entry name" value="HATPase_EvgS-ArcB-TorS-like"/>
    <property type="match status" value="1"/>
</dbReference>
<dbReference type="SUPFAM" id="SSF55874">
    <property type="entry name" value="ATPase domain of HSP90 chaperone/DNA topoisomerase II/histidine kinase"/>
    <property type="match status" value="1"/>
</dbReference>
<dbReference type="PRINTS" id="PR00344">
    <property type="entry name" value="BCTRLSENSOR"/>
</dbReference>
<dbReference type="SUPFAM" id="SSF52172">
    <property type="entry name" value="CheY-like"/>
    <property type="match status" value="2"/>
</dbReference>
<dbReference type="Pfam" id="PF02518">
    <property type="entry name" value="HATPase_c"/>
    <property type="match status" value="1"/>
</dbReference>
<dbReference type="PROSITE" id="PS50109">
    <property type="entry name" value="HIS_KIN"/>
    <property type="match status" value="1"/>
</dbReference>
<dbReference type="InterPro" id="IPR036097">
    <property type="entry name" value="HisK_dim/P_sf"/>
</dbReference>
<sequence>MLPFTRYARDNPIATRLLGLIILCSSLITLIAIVLQLYASFNDDVSALEKRLDQVRVSTLASITKSLWGFDQEQLQIQVYSVLDVIDVVQVQVDWQDWNNEPQTLIAAKPGINADKIAESPARFLTKHYDLIYQDDTTAPQHLGTLTITANLSSIYDKLWERALFIALIQFTKTLLVSLLILWLIHTLLTRHMDTIAQYARQLNLNKLATPLTLSRIKTDKHPDELDNVTDAINHMRETLLDDIEQRRSIELALLAEKEEKLETRRQKLAAEDASRAKSQFLATMSHEIRTPMNGVIGMLDMLRDTPLDDNQKHYLDVIHRSGETLLDIINDILDYSKIEAGKMQLETAEFDLQALMEDCIQLFGATANKRGIELYCHIAPDTPTRLRGDPTRLRQIITNLVGNAFKFTTAGAVTLEVKEASGSTAALPTLEFAVTDTGIGISPEAQVHLFNAFNQADSSTTRNYGGTGLGLAICKSLTELMHGDIGVTSTKGEGSRFWFTACFAPSQTQAAKLDTDTALAGRRLLLVDHSEALRELARRLCDQWQVELVSLPSASSALEHLDGDSAFDFAVICQQLPAMSGLQLAERVRRHHSDDDLPIILLTGSDEPINPQALERLAITRTLRKPLIERQLFSALCAALGIVPARADTARPDKAPDSHRSLAHLNVLVAEDNAVNRMVIKGLLSKLSVDPLMVENGSEAFDAVMAAEPAFDLILMDCEMPEMDGFAATRAIREFEKSNGLPATTIVALTAHALEEHREAVFACGMDHFLCKPITLDNLSRALDKLGLAPGGGIDSRAAES</sequence>
<feature type="domain" description="Histidine kinase" evidence="11">
    <location>
        <begin position="284"/>
        <end position="506"/>
    </location>
</feature>
<dbReference type="PROSITE" id="PS50110">
    <property type="entry name" value="RESPONSE_REGULATORY"/>
    <property type="match status" value="2"/>
</dbReference>
<comment type="catalytic activity">
    <reaction evidence="1">
        <text>ATP + protein L-histidine = ADP + protein N-phospho-L-histidine.</text>
        <dbReference type="EC" id="2.7.13.3"/>
    </reaction>
</comment>
<keyword evidence="15" id="KW-1185">Reference proteome</keyword>
<feature type="modified residue" description="4-aspartylphosphate" evidence="8">
    <location>
        <position position="718"/>
    </location>
</feature>
<proteinExistence type="predicted"/>
<dbReference type="PROSITE" id="PS50885">
    <property type="entry name" value="HAMP"/>
    <property type="match status" value="1"/>
</dbReference>
<dbReference type="SUPFAM" id="SSF47384">
    <property type="entry name" value="Homodimeric domain of signal transducing histidine kinase"/>
    <property type="match status" value="1"/>
</dbReference>
<dbReference type="Gene3D" id="3.30.565.10">
    <property type="entry name" value="Histidine kinase-like ATPase, C-terminal domain"/>
    <property type="match status" value="1"/>
</dbReference>
<organism evidence="14 15">
    <name type="scientific">Gilvimarinus algae</name>
    <dbReference type="NCBI Taxonomy" id="3058037"/>
    <lineage>
        <taxon>Bacteria</taxon>
        <taxon>Pseudomonadati</taxon>
        <taxon>Pseudomonadota</taxon>
        <taxon>Gammaproteobacteria</taxon>
        <taxon>Cellvibrionales</taxon>
        <taxon>Cellvibrionaceae</taxon>
        <taxon>Gilvimarinus</taxon>
    </lineage>
</organism>
<keyword evidence="4 8" id="KW-0597">Phosphoprotein</keyword>
<dbReference type="InterPro" id="IPR003594">
    <property type="entry name" value="HATPase_dom"/>
</dbReference>
<evidence type="ECO:0000259" key="13">
    <source>
        <dbReference type="PROSITE" id="PS50885"/>
    </source>
</evidence>
<keyword evidence="10" id="KW-1133">Transmembrane helix</keyword>
<evidence type="ECO:0000259" key="12">
    <source>
        <dbReference type="PROSITE" id="PS50110"/>
    </source>
</evidence>
<keyword evidence="7" id="KW-0902">Two-component regulatory system</keyword>
<dbReference type="EC" id="2.7.13.3" evidence="3"/>